<dbReference type="InterPro" id="IPR050312">
    <property type="entry name" value="IolE/XylAMocC-like"/>
</dbReference>
<keyword evidence="2" id="KW-0413">Isomerase</keyword>
<gene>
    <name evidence="2" type="ORF">Ari01nite_61000</name>
</gene>
<dbReference type="PANTHER" id="PTHR12110:SF21">
    <property type="entry name" value="XYLOSE ISOMERASE-LIKE TIM BARREL DOMAIN-CONTAINING PROTEIN"/>
    <property type="match status" value="1"/>
</dbReference>
<protein>
    <submittedName>
        <fullName evidence="2">Xylose isomerase</fullName>
    </submittedName>
</protein>
<keyword evidence="3" id="KW-1185">Reference proteome</keyword>
<organism evidence="2 3">
    <name type="scientific">Paractinoplanes rishiriensis</name>
    <dbReference type="NCBI Taxonomy" id="1050105"/>
    <lineage>
        <taxon>Bacteria</taxon>
        <taxon>Bacillati</taxon>
        <taxon>Actinomycetota</taxon>
        <taxon>Actinomycetes</taxon>
        <taxon>Micromonosporales</taxon>
        <taxon>Micromonosporaceae</taxon>
        <taxon>Paractinoplanes</taxon>
    </lineage>
</organism>
<feature type="domain" description="Xylose isomerase-like TIM barrel" evidence="1">
    <location>
        <begin position="21"/>
        <end position="245"/>
    </location>
</feature>
<dbReference type="GO" id="GO:0016853">
    <property type="term" value="F:isomerase activity"/>
    <property type="evidence" value="ECO:0007669"/>
    <property type="project" value="UniProtKB-KW"/>
</dbReference>
<dbReference type="Gene3D" id="3.20.20.150">
    <property type="entry name" value="Divalent-metal-dependent TIM barrel enzymes"/>
    <property type="match status" value="1"/>
</dbReference>
<dbReference type="InterPro" id="IPR036237">
    <property type="entry name" value="Xyl_isomerase-like_sf"/>
</dbReference>
<evidence type="ECO:0000313" key="2">
    <source>
        <dbReference type="EMBL" id="GIE98635.1"/>
    </source>
</evidence>
<dbReference type="RefSeq" id="WP_203785653.1">
    <property type="nucleotide sequence ID" value="NZ_BOMV01000064.1"/>
</dbReference>
<evidence type="ECO:0000313" key="3">
    <source>
        <dbReference type="Proteomes" id="UP000636960"/>
    </source>
</evidence>
<dbReference type="Proteomes" id="UP000636960">
    <property type="component" value="Unassembled WGS sequence"/>
</dbReference>
<dbReference type="Pfam" id="PF01261">
    <property type="entry name" value="AP_endonuc_2"/>
    <property type="match status" value="1"/>
</dbReference>
<comment type="caution">
    <text evidence="2">The sequence shown here is derived from an EMBL/GenBank/DDBJ whole genome shotgun (WGS) entry which is preliminary data.</text>
</comment>
<evidence type="ECO:0000259" key="1">
    <source>
        <dbReference type="Pfam" id="PF01261"/>
    </source>
</evidence>
<sequence>MLFAVSTLGYPGRPIDQVGALLRRHGVEAVQLRCASDEPVHVGIDTAARRDIRRRLGDEGLALIGLATYVNLAGGATDFAAHLDLAHDLGAPALRLMPGGGDHPSTHLQRAAETLSRIAARTNGSGVRLLVETHDAFLRGDDLRRLLEMAQAGPAVGAIWDALHPWRAGEAPAVTAAALSPWLAEVQIKDVAAPTRLHPLVPGSGAVPLPEVLTRAREAGFDGPVVLEHEARWYPDAAPIDETIEGAQRVLAAAWPQ</sequence>
<reference evidence="2" key="1">
    <citation type="submission" date="2021-01" db="EMBL/GenBank/DDBJ databases">
        <title>Whole genome shotgun sequence of Actinoplanes rishiriensis NBRC 108556.</title>
        <authorList>
            <person name="Komaki H."/>
            <person name="Tamura T."/>
        </authorList>
    </citation>
    <scope>NUCLEOTIDE SEQUENCE</scope>
    <source>
        <strain evidence="2">NBRC 108556</strain>
    </source>
</reference>
<proteinExistence type="predicted"/>
<dbReference type="EMBL" id="BOMV01000064">
    <property type="protein sequence ID" value="GIE98635.1"/>
    <property type="molecule type" value="Genomic_DNA"/>
</dbReference>
<dbReference type="AlphaFoldDB" id="A0A919K455"/>
<dbReference type="SUPFAM" id="SSF51658">
    <property type="entry name" value="Xylose isomerase-like"/>
    <property type="match status" value="1"/>
</dbReference>
<accession>A0A919K455</accession>
<dbReference type="PANTHER" id="PTHR12110">
    <property type="entry name" value="HYDROXYPYRUVATE ISOMERASE"/>
    <property type="match status" value="1"/>
</dbReference>
<dbReference type="InterPro" id="IPR013022">
    <property type="entry name" value="Xyl_isomerase-like_TIM-brl"/>
</dbReference>
<name>A0A919K455_9ACTN</name>